<dbReference type="OrthoDB" id="3220866at2759"/>
<feature type="transmembrane region" description="Helical" evidence="2">
    <location>
        <begin position="64"/>
        <end position="84"/>
    </location>
</feature>
<name>A0A2G8SEI7_9APHY</name>
<proteinExistence type="predicted"/>
<dbReference type="InterPro" id="IPR045339">
    <property type="entry name" value="DUF6534"/>
</dbReference>
<keyword evidence="5" id="KW-1185">Reference proteome</keyword>
<protein>
    <recommendedName>
        <fullName evidence="3">DUF6534 domain-containing protein</fullName>
    </recommendedName>
</protein>
<comment type="caution">
    <text evidence="4">The sequence shown here is derived from an EMBL/GenBank/DDBJ whole genome shotgun (WGS) entry which is preliminary data.</text>
</comment>
<dbReference type="STRING" id="1077348.A0A2G8SEI7"/>
<feature type="compositionally biased region" description="Low complexity" evidence="1">
    <location>
        <begin position="129"/>
        <end position="139"/>
    </location>
</feature>
<gene>
    <name evidence="4" type="ORF">GSI_05425</name>
</gene>
<reference evidence="4 5" key="1">
    <citation type="journal article" date="2015" name="Sci. Rep.">
        <title>Chromosome-level genome map provides insights into diverse defense mechanisms in the medicinal fungus Ganoderma sinense.</title>
        <authorList>
            <person name="Zhu Y."/>
            <person name="Xu J."/>
            <person name="Sun C."/>
            <person name="Zhou S."/>
            <person name="Xu H."/>
            <person name="Nelson D.R."/>
            <person name="Qian J."/>
            <person name="Song J."/>
            <person name="Luo H."/>
            <person name="Xiang L."/>
            <person name="Li Y."/>
            <person name="Xu Z."/>
            <person name="Ji A."/>
            <person name="Wang L."/>
            <person name="Lu S."/>
            <person name="Hayward A."/>
            <person name="Sun W."/>
            <person name="Li X."/>
            <person name="Schwartz D.C."/>
            <person name="Wang Y."/>
            <person name="Chen S."/>
        </authorList>
    </citation>
    <scope>NUCLEOTIDE SEQUENCE [LARGE SCALE GENOMIC DNA]</scope>
    <source>
        <strain evidence="4 5">ZZ0214-1</strain>
    </source>
</reference>
<feature type="domain" description="DUF6534" evidence="3">
    <location>
        <begin position="26"/>
        <end position="89"/>
    </location>
</feature>
<evidence type="ECO:0000313" key="4">
    <source>
        <dbReference type="EMBL" id="PIL32180.1"/>
    </source>
</evidence>
<accession>A0A2G8SEI7</accession>
<dbReference type="EMBL" id="AYKW01000011">
    <property type="protein sequence ID" value="PIL32180.1"/>
    <property type="molecule type" value="Genomic_DNA"/>
</dbReference>
<dbReference type="Proteomes" id="UP000230002">
    <property type="component" value="Unassembled WGS sequence"/>
</dbReference>
<evidence type="ECO:0000256" key="1">
    <source>
        <dbReference type="SAM" id="MobiDB-lite"/>
    </source>
</evidence>
<sequence length="167" mass="17568">MTGQKGKQVDCVFQEASEPNHNPGPRNDSMIQTLVVYTINTGLVTSIVGMLAFIFGLIMPGNLVYFAMGIVVTKLYANSVLALLNTRRYLSNDALDALDGQSIMFNAVCTHCSTAQGGTASQVAVSLPTSGDSGSTSGSRADLQDKKMRFGDGGNDTESTAPPKPEA</sequence>
<keyword evidence="2" id="KW-0812">Transmembrane</keyword>
<dbReference type="Pfam" id="PF20152">
    <property type="entry name" value="DUF6534"/>
    <property type="match status" value="1"/>
</dbReference>
<feature type="region of interest" description="Disordered" evidence="1">
    <location>
        <begin position="126"/>
        <end position="167"/>
    </location>
</feature>
<evidence type="ECO:0000259" key="3">
    <source>
        <dbReference type="Pfam" id="PF20152"/>
    </source>
</evidence>
<dbReference type="AlphaFoldDB" id="A0A2G8SEI7"/>
<keyword evidence="2" id="KW-0472">Membrane</keyword>
<feature type="transmembrane region" description="Helical" evidence="2">
    <location>
        <begin position="34"/>
        <end position="58"/>
    </location>
</feature>
<evidence type="ECO:0000313" key="5">
    <source>
        <dbReference type="Proteomes" id="UP000230002"/>
    </source>
</evidence>
<organism evidence="4 5">
    <name type="scientific">Ganoderma sinense ZZ0214-1</name>
    <dbReference type="NCBI Taxonomy" id="1077348"/>
    <lineage>
        <taxon>Eukaryota</taxon>
        <taxon>Fungi</taxon>
        <taxon>Dikarya</taxon>
        <taxon>Basidiomycota</taxon>
        <taxon>Agaricomycotina</taxon>
        <taxon>Agaricomycetes</taxon>
        <taxon>Polyporales</taxon>
        <taxon>Polyporaceae</taxon>
        <taxon>Ganoderma</taxon>
    </lineage>
</organism>
<keyword evidence="2" id="KW-1133">Transmembrane helix</keyword>
<evidence type="ECO:0000256" key="2">
    <source>
        <dbReference type="SAM" id="Phobius"/>
    </source>
</evidence>